<gene>
    <name evidence="4" type="ORF">JOE66_000912</name>
</gene>
<feature type="compositionally biased region" description="Pro residues" evidence="1">
    <location>
        <begin position="35"/>
        <end position="44"/>
    </location>
</feature>
<dbReference type="RefSeq" id="WP_239518220.1">
    <property type="nucleotide sequence ID" value="NZ_BAAAHT010000013.1"/>
</dbReference>
<dbReference type="PROSITE" id="PS51257">
    <property type="entry name" value="PROKAR_LIPOPROTEIN"/>
    <property type="match status" value="1"/>
</dbReference>
<evidence type="ECO:0000259" key="3">
    <source>
        <dbReference type="Pfam" id="PF03537"/>
    </source>
</evidence>
<evidence type="ECO:0000256" key="1">
    <source>
        <dbReference type="SAM" id="MobiDB-lite"/>
    </source>
</evidence>
<dbReference type="InterPro" id="IPR004352">
    <property type="entry name" value="GH114_TIM-barrel"/>
</dbReference>
<dbReference type="PANTHER" id="PTHR35273:SF2">
    <property type="entry name" value="ALPHA-GALACTOSIDASE"/>
    <property type="match status" value="1"/>
</dbReference>
<dbReference type="Pfam" id="PF03537">
    <property type="entry name" value="Glyco_hydro_114"/>
    <property type="match status" value="1"/>
</dbReference>
<keyword evidence="5" id="KW-1185">Reference proteome</keyword>
<comment type="caution">
    <text evidence="4">The sequence shown here is derived from an EMBL/GenBank/DDBJ whole genome shotgun (WGS) entry which is preliminary data.</text>
</comment>
<dbReference type="Gene3D" id="3.20.20.70">
    <property type="entry name" value="Aldolase class I"/>
    <property type="match status" value="1"/>
</dbReference>
<evidence type="ECO:0000313" key="5">
    <source>
        <dbReference type="Proteomes" id="UP000776164"/>
    </source>
</evidence>
<reference evidence="4 5" key="1">
    <citation type="submission" date="2021-01" db="EMBL/GenBank/DDBJ databases">
        <title>Sequencing the genomes of 1000 actinobacteria strains.</title>
        <authorList>
            <person name="Klenk H.-P."/>
        </authorList>
    </citation>
    <scope>NUCLEOTIDE SEQUENCE [LARGE SCALE GENOMIC DNA]</scope>
    <source>
        <strain evidence="4 5">DSM 13057</strain>
    </source>
</reference>
<protein>
    <recommendedName>
        <fullName evidence="3">Glycoside-hydrolase family GH114 TIM-barrel domain-containing protein</fullName>
    </recommendedName>
</protein>
<organism evidence="4 5">
    <name type="scientific">Subtercola frigoramans</name>
    <dbReference type="NCBI Taxonomy" id="120298"/>
    <lineage>
        <taxon>Bacteria</taxon>
        <taxon>Bacillati</taxon>
        <taxon>Actinomycetota</taxon>
        <taxon>Actinomycetes</taxon>
        <taxon>Micrococcales</taxon>
        <taxon>Microbacteriaceae</taxon>
        <taxon>Subtercola</taxon>
    </lineage>
</organism>
<dbReference type="PANTHER" id="PTHR35273">
    <property type="entry name" value="ALPHA-1,4 POLYGALACTOSAMINIDASE, PUTATIVE (AFU_ORTHOLOGUE AFUA_3G07890)-RELATED"/>
    <property type="match status" value="1"/>
</dbReference>
<name>A0ABS2L2G1_9MICO</name>
<evidence type="ECO:0000313" key="4">
    <source>
        <dbReference type="EMBL" id="MBM7471278.1"/>
    </source>
</evidence>
<dbReference type="InterPro" id="IPR017853">
    <property type="entry name" value="GH"/>
</dbReference>
<dbReference type="EMBL" id="JAFBBU010000001">
    <property type="protein sequence ID" value="MBM7471278.1"/>
    <property type="molecule type" value="Genomic_DNA"/>
</dbReference>
<feature type="chain" id="PRO_5045834879" description="Glycoside-hydrolase family GH114 TIM-barrel domain-containing protein" evidence="2">
    <location>
        <begin position="32"/>
        <end position="299"/>
    </location>
</feature>
<proteinExistence type="predicted"/>
<accession>A0ABS2L2G1</accession>
<dbReference type="SUPFAM" id="SSF51445">
    <property type="entry name" value="(Trans)glycosidases"/>
    <property type="match status" value="1"/>
</dbReference>
<feature type="signal peptide" evidence="2">
    <location>
        <begin position="1"/>
        <end position="31"/>
    </location>
</feature>
<evidence type="ECO:0000256" key="2">
    <source>
        <dbReference type="SAM" id="SignalP"/>
    </source>
</evidence>
<sequence>MTPRVQTTSARSATMALVMASVAMVSGCTGASPAVTPPAPPSATPIPAQAGPSTAAATPGQRPLPPLGAVADYQLGGAYPPDAGVTVVTRDSSAEPAPGLYSICYVNGFQTQPGADWPTELLVTTTAGEPITDPNWPDEHILDISTTAKQTQIVERLTPTIQRCAAAGFAAVEFDNFDSFTRSDGAFTSAEAVGFATTLVTSAHSSGLAAAQKNAPDLARVGATSVGFDFAIAEECFQFSECAAYAAAYGHRVIDVEYADTLSSSFSTVCASADRPASTMLRDRALTPAGDPKHIYEHC</sequence>
<keyword evidence="2" id="KW-0732">Signal</keyword>
<feature type="domain" description="Glycoside-hydrolase family GH114 TIM-barrel" evidence="3">
    <location>
        <begin position="72"/>
        <end position="287"/>
    </location>
</feature>
<dbReference type="InterPro" id="IPR013785">
    <property type="entry name" value="Aldolase_TIM"/>
</dbReference>
<dbReference type="Proteomes" id="UP000776164">
    <property type="component" value="Unassembled WGS sequence"/>
</dbReference>
<feature type="region of interest" description="Disordered" evidence="1">
    <location>
        <begin position="29"/>
        <end position="68"/>
    </location>
</feature>